<keyword evidence="1" id="KW-1133">Transmembrane helix</keyword>
<reference evidence="2 3" key="1">
    <citation type="submission" date="2022-08" db="EMBL/GenBank/DDBJ databases">
        <title>Myroides zhujiangensis sp. nov., a novel bacterium isolated from sediment in the Pearl River Estuary.</title>
        <authorList>
            <person name="Cui L."/>
        </authorList>
    </citation>
    <scope>NUCLEOTIDE SEQUENCE [LARGE SCALE GENOMIC DNA]</scope>
    <source>
        <strain evidence="2 3">SCSIO 72103</strain>
    </source>
</reference>
<accession>A0ABY5NUQ8</accession>
<protein>
    <recommendedName>
        <fullName evidence="4">DUF2834 domain-containing protein</fullName>
    </recommendedName>
</protein>
<dbReference type="EMBL" id="CP102382">
    <property type="protein sequence ID" value="UUV22301.1"/>
    <property type="molecule type" value="Genomic_DNA"/>
</dbReference>
<evidence type="ECO:0000256" key="1">
    <source>
        <dbReference type="SAM" id="Phobius"/>
    </source>
</evidence>
<feature type="transmembrane region" description="Helical" evidence="1">
    <location>
        <begin position="77"/>
        <end position="98"/>
    </location>
</feature>
<evidence type="ECO:0008006" key="4">
    <source>
        <dbReference type="Google" id="ProtNLM"/>
    </source>
</evidence>
<name>A0ABY5NUQ8_9FLAO</name>
<keyword evidence="1" id="KW-0812">Transmembrane</keyword>
<evidence type="ECO:0000313" key="3">
    <source>
        <dbReference type="Proteomes" id="UP001317001"/>
    </source>
</evidence>
<gene>
    <name evidence="2" type="ORF">NPX36_04500</name>
</gene>
<keyword evidence="3" id="KW-1185">Reference proteome</keyword>
<proteinExistence type="predicted"/>
<dbReference type="Proteomes" id="UP001317001">
    <property type="component" value="Chromosome"/>
</dbReference>
<keyword evidence="1" id="KW-0472">Membrane</keyword>
<dbReference type="RefSeq" id="WP_257500218.1">
    <property type="nucleotide sequence ID" value="NZ_CP102382.1"/>
</dbReference>
<evidence type="ECO:0000313" key="2">
    <source>
        <dbReference type="EMBL" id="UUV22301.1"/>
    </source>
</evidence>
<feature type="transmembrane region" description="Helical" evidence="1">
    <location>
        <begin position="7"/>
        <end position="26"/>
    </location>
</feature>
<sequence>MNTSNFLKMLLAFMAVTVLIYTLFVFPKEGADLLSVFLTNVKNMNWSGQFNLDFSCYLMLSGLWIMWRSHFKTSSIIWGLAAAVLGIVVFAPYLIYLLSKEKGDIPRLLVGDRC</sequence>
<organism evidence="2 3">
    <name type="scientific">Paenimyroides aestuarii</name>
    <dbReference type="NCBI Taxonomy" id="2968490"/>
    <lineage>
        <taxon>Bacteria</taxon>
        <taxon>Pseudomonadati</taxon>
        <taxon>Bacteroidota</taxon>
        <taxon>Flavobacteriia</taxon>
        <taxon>Flavobacteriales</taxon>
        <taxon>Flavobacteriaceae</taxon>
        <taxon>Paenimyroides</taxon>
    </lineage>
</organism>